<dbReference type="Gene3D" id="3.90.1520.10">
    <property type="entry name" value="H-NOX domain"/>
    <property type="match status" value="1"/>
</dbReference>
<dbReference type="GO" id="GO:0004383">
    <property type="term" value="F:guanylate cyclase activity"/>
    <property type="evidence" value="ECO:0007669"/>
    <property type="project" value="TreeGrafter"/>
</dbReference>
<evidence type="ECO:0000259" key="1">
    <source>
        <dbReference type="Pfam" id="PF07700"/>
    </source>
</evidence>
<dbReference type="GO" id="GO:0019934">
    <property type="term" value="P:cGMP-mediated signaling"/>
    <property type="evidence" value="ECO:0007669"/>
    <property type="project" value="TreeGrafter"/>
</dbReference>
<evidence type="ECO:0000313" key="3">
    <source>
        <dbReference type="Proteomes" id="UP000271889"/>
    </source>
</evidence>
<dbReference type="Pfam" id="PF07700">
    <property type="entry name" value="HNOB"/>
    <property type="match status" value="1"/>
</dbReference>
<dbReference type="EMBL" id="UYRV01006805">
    <property type="protein sequence ID" value="VDK54018.1"/>
    <property type="molecule type" value="Genomic_DNA"/>
</dbReference>
<keyword evidence="3" id="KW-1185">Reference proteome</keyword>
<dbReference type="AlphaFoldDB" id="A0A3P6SJL9"/>
<accession>A0A3P6SJL9</accession>
<dbReference type="GO" id="GO:0070482">
    <property type="term" value="P:response to oxygen levels"/>
    <property type="evidence" value="ECO:0007669"/>
    <property type="project" value="TreeGrafter"/>
</dbReference>
<name>A0A3P6SJL9_CYLGO</name>
<dbReference type="InterPro" id="IPR024096">
    <property type="entry name" value="NO_sig/Golgi_transp_ligand-bd"/>
</dbReference>
<evidence type="ECO:0000313" key="2">
    <source>
        <dbReference type="EMBL" id="VDK54018.1"/>
    </source>
</evidence>
<dbReference type="InterPro" id="IPR011644">
    <property type="entry name" value="Heme_NO-bd"/>
</dbReference>
<dbReference type="PANTHER" id="PTHR45655:SF1">
    <property type="entry name" value="SOLUBLE GUANYLATE CYCLASE GCY-37"/>
    <property type="match status" value="1"/>
</dbReference>
<proteinExistence type="predicted"/>
<dbReference type="OrthoDB" id="6127067at2759"/>
<dbReference type="Proteomes" id="UP000271889">
    <property type="component" value="Unassembled WGS sequence"/>
</dbReference>
<sequence>MDVWQQILRKAGFSEGNEFEVQTYYDDTETMRIFRAAAGVLGLSIDDMWEMYGEFLITFACETGWEKMLACMANNLQVTF</sequence>
<gene>
    <name evidence="2" type="ORF">CGOC_LOCUS2862</name>
</gene>
<reference evidence="2 3" key="1">
    <citation type="submission" date="2018-11" db="EMBL/GenBank/DDBJ databases">
        <authorList>
            <consortium name="Pathogen Informatics"/>
        </authorList>
    </citation>
    <scope>NUCLEOTIDE SEQUENCE [LARGE SCALE GENOMIC DNA]</scope>
</reference>
<dbReference type="SUPFAM" id="SSF111126">
    <property type="entry name" value="Ligand-binding domain in the NO signalling and Golgi transport"/>
    <property type="match status" value="1"/>
</dbReference>
<feature type="domain" description="Heme NO-binding" evidence="1">
    <location>
        <begin position="2"/>
        <end position="76"/>
    </location>
</feature>
<dbReference type="PANTHER" id="PTHR45655">
    <property type="entry name" value="GUANYLATE CYCLASE SOLUBLE SUBUNIT BETA-2"/>
    <property type="match status" value="1"/>
</dbReference>
<protein>
    <recommendedName>
        <fullName evidence="1">Heme NO-binding domain-containing protein</fullName>
    </recommendedName>
</protein>
<dbReference type="GO" id="GO:0008074">
    <property type="term" value="C:guanylate cyclase complex, soluble"/>
    <property type="evidence" value="ECO:0007669"/>
    <property type="project" value="TreeGrafter"/>
</dbReference>
<organism evidence="2 3">
    <name type="scientific">Cylicostephanus goldi</name>
    <name type="common">Nematode worm</name>
    <dbReference type="NCBI Taxonomy" id="71465"/>
    <lineage>
        <taxon>Eukaryota</taxon>
        <taxon>Metazoa</taxon>
        <taxon>Ecdysozoa</taxon>
        <taxon>Nematoda</taxon>
        <taxon>Chromadorea</taxon>
        <taxon>Rhabditida</taxon>
        <taxon>Rhabditina</taxon>
        <taxon>Rhabditomorpha</taxon>
        <taxon>Strongyloidea</taxon>
        <taxon>Strongylidae</taxon>
        <taxon>Cylicostephanus</taxon>
    </lineage>
</organism>
<dbReference type="GO" id="GO:0020037">
    <property type="term" value="F:heme binding"/>
    <property type="evidence" value="ECO:0007669"/>
    <property type="project" value="InterPro"/>
</dbReference>
<dbReference type="InterPro" id="IPR038158">
    <property type="entry name" value="H-NOX_domain_sf"/>
</dbReference>